<protein>
    <submittedName>
        <fullName evidence="2">Uncharacterized protein with FMN-binding domain</fullName>
    </submittedName>
</protein>
<feature type="region of interest" description="Disordered" evidence="1">
    <location>
        <begin position="24"/>
        <end position="55"/>
    </location>
</feature>
<dbReference type="AlphaFoldDB" id="A0A497YJ11"/>
<gene>
    <name evidence="2" type="ORF">DFR62_1796</name>
</gene>
<organism evidence="2 3">
    <name type="scientific">Planococcus citreus</name>
    <dbReference type="NCBI Taxonomy" id="1373"/>
    <lineage>
        <taxon>Bacteria</taxon>
        <taxon>Bacillati</taxon>
        <taxon>Bacillota</taxon>
        <taxon>Bacilli</taxon>
        <taxon>Bacillales</taxon>
        <taxon>Caryophanaceae</taxon>
        <taxon>Planococcus</taxon>
    </lineage>
</organism>
<name>A0A497YJ11_9BACL</name>
<evidence type="ECO:0000256" key="1">
    <source>
        <dbReference type="SAM" id="MobiDB-lite"/>
    </source>
</evidence>
<feature type="compositionally biased region" description="Polar residues" evidence="1">
    <location>
        <begin position="37"/>
        <end position="49"/>
    </location>
</feature>
<dbReference type="PROSITE" id="PS51257">
    <property type="entry name" value="PROKAR_LIPOPROTEIN"/>
    <property type="match status" value="1"/>
</dbReference>
<keyword evidence="3" id="KW-1185">Reference proteome</keyword>
<proteinExistence type="predicted"/>
<evidence type="ECO:0000313" key="2">
    <source>
        <dbReference type="EMBL" id="RLJ86998.1"/>
    </source>
</evidence>
<dbReference type="EMBL" id="RCCP01000002">
    <property type="protein sequence ID" value="RLJ86998.1"/>
    <property type="molecule type" value="Genomic_DNA"/>
</dbReference>
<evidence type="ECO:0000313" key="3">
    <source>
        <dbReference type="Proteomes" id="UP000280791"/>
    </source>
</evidence>
<reference evidence="2 3" key="1">
    <citation type="submission" date="2018-10" db="EMBL/GenBank/DDBJ databases">
        <title>Genomic Encyclopedia of Type Strains, Phase IV (KMG-IV): sequencing the most valuable type-strain genomes for metagenomic binning, comparative biology and taxonomic classification.</title>
        <authorList>
            <person name="Goeker M."/>
        </authorList>
    </citation>
    <scope>NUCLEOTIDE SEQUENCE [LARGE SCALE GENOMIC DNA]</scope>
    <source>
        <strain evidence="2 3">DSM 20549</strain>
    </source>
</reference>
<dbReference type="Gene3D" id="3.90.1010.20">
    <property type="match status" value="1"/>
</dbReference>
<dbReference type="Proteomes" id="UP000280791">
    <property type="component" value="Unassembled WGS sequence"/>
</dbReference>
<dbReference type="RefSeq" id="WP_206662499.1">
    <property type="nucleotide sequence ID" value="NZ_QBEW01000012.1"/>
</dbReference>
<accession>A0A497YJ11</accession>
<sequence length="152" mass="16220">MPLLNKNIVLTLLAGSYTSLILSSCSPSSSDDIQPAPDTNESEPTTSQDTDYRDGVYEATGEYGNQPSHITVTVNLEDDKITEVEVAPHATNPTSLDLQERFAEAVPAVVVGKNIDEVNVGRLAGSSGTPNGFNDAIRQIKEQAETEETPAD</sequence>
<comment type="caution">
    <text evidence="2">The sequence shown here is derived from an EMBL/GenBank/DDBJ whole genome shotgun (WGS) entry which is preliminary data.</text>
</comment>